<dbReference type="PANTHER" id="PTHR13887:SF54">
    <property type="entry name" value="DSBA FAMILY PROTEIN"/>
    <property type="match status" value="1"/>
</dbReference>
<feature type="domain" description="Thioredoxin" evidence="1">
    <location>
        <begin position="1"/>
        <end position="120"/>
    </location>
</feature>
<keyword evidence="3" id="KW-1185">Reference proteome</keyword>
<dbReference type="CDD" id="cd03025">
    <property type="entry name" value="DsbA_FrnE_like"/>
    <property type="match status" value="1"/>
</dbReference>
<dbReference type="InterPro" id="IPR013766">
    <property type="entry name" value="Thioredoxin_domain"/>
</dbReference>
<protein>
    <recommendedName>
        <fullName evidence="1">Thioredoxin domain-containing protein</fullName>
    </recommendedName>
</protein>
<reference evidence="2 3" key="1">
    <citation type="submission" date="2017-11" db="EMBL/GenBank/DDBJ databases">
        <title>Rhodohalobacter 15182 sp. nov., isolated from a salt lake.</title>
        <authorList>
            <person name="Han S."/>
        </authorList>
    </citation>
    <scope>NUCLEOTIDE SEQUENCE [LARGE SCALE GENOMIC DNA]</scope>
    <source>
        <strain evidence="2 3">15182</strain>
    </source>
</reference>
<dbReference type="InterPro" id="IPR036249">
    <property type="entry name" value="Thioredoxin-like_sf"/>
</dbReference>
<evidence type="ECO:0000313" key="2">
    <source>
        <dbReference type="EMBL" id="PKD43796.1"/>
    </source>
</evidence>
<dbReference type="Pfam" id="PF01323">
    <property type="entry name" value="DSBA"/>
    <property type="match status" value="1"/>
</dbReference>
<dbReference type="RefSeq" id="WP_101073335.1">
    <property type="nucleotide sequence ID" value="NZ_PISP01000002.1"/>
</dbReference>
<dbReference type="SUPFAM" id="SSF52833">
    <property type="entry name" value="Thioredoxin-like"/>
    <property type="match status" value="1"/>
</dbReference>
<dbReference type="EMBL" id="PISP01000002">
    <property type="protein sequence ID" value="PKD43796.1"/>
    <property type="molecule type" value="Genomic_DNA"/>
</dbReference>
<dbReference type="GO" id="GO:0016491">
    <property type="term" value="F:oxidoreductase activity"/>
    <property type="evidence" value="ECO:0007669"/>
    <property type="project" value="InterPro"/>
</dbReference>
<dbReference type="AlphaFoldDB" id="A0A2N0VHW6"/>
<comment type="caution">
    <text evidence="2">The sequence shown here is derived from an EMBL/GenBank/DDBJ whole genome shotgun (WGS) entry which is preliminary data.</text>
</comment>
<dbReference type="Gene3D" id="3.40.30.10">
    <property type="entry name" value="Glutaredoxin"/>
    <property type="match status" value="1"/>
</dbReference>
<dbReference type="PANTHER" id="PTHR13887">
    <property type="entry name" value="GLUTATHIONE S-TRANSFERASE KAPPA"/>
    <property type="match status" value="1"/>
</dbReference>
<accession>A0A2N0VHW6</accession>
<dbReference type="Gene3D" id="1.10.472.60">
    <property type="entry name" value="putative protein disulfide isomerase domain"/>
    <property type="match status" value="1"/>
</dbReference>
<sequence length="217" mass="24571">MNSKITLVYVYDPLCGWCYSFQPVMHKLAERFKDQLTIRVVPGGLAIDENAQPISEGYKNLRSSLDMIKNKTGATFGEPFVQLVDEGSYIYDSTPGCKAQNTVNRLAPGQSLAFAEALQNAFFREGKNLNKLETFLSILKDFPVDPAEFEAVYTSDEIEKFTRDQFKWVQQNNASAFPALLLEIGNETGLMSKGYRPYDTLESHLHHLIRNIERMNG</sequence>
<dbReference type="OrthoDB" id="9813770at2"/>
<gene>
    <name evidence="2" type="ORF">CWD77_09560</name>
</gene>
<name>A0A2N0VHW6_9BACT</name>
<dbReference type="PROSITE" id="PS51352">
    <property type="entry name" value="THIOREDOXIN_2"/>
    <property type="match status" value="1"/>
</dbReference>
<organism evidence="2 3">
    <name type="scientific">Rhodohalobacter barkolensis</name>
    <dbReference type="NCBI Taxonomy" id="2053187"/>
    <lineage>
        <taxon>Bacteria</taxon>
        <taxon>Pseudomonadati</taxon>
        <taxon>Balneolota</taxon>
        <taxon>Balneolia</taxon>
        <taxon>Balneolales</taxon>
        <taxon>Balneolaceae</taxon>
        <taxon>Rhodohalobacter</taxon>
    </lineage>
</organism>
<evidence type="ECO:0000313" key="3">
    <source>
        <dbReference type="Proteomes" id="UP000233398"/>
    </source>
</evidence>
<dbReference type="InterPro" id="IPR001853">
    <property type="entry name" value="DSBA-like_thioredoxin_dom"/>
</dbReference>
<evidence type="ECO:0000259" key="1">
    <source>
        <dbReference type="PROSITE" id="PS51352"/>
    </source>
</evidence>
<dbReference type="Proteomes" id="UP000233398">
    <property type="component" value="Unassembled WGS sequence"/>
</dbReference>
<proteinExistence type="predicted"/>